<dbReference type="InterPro" id="IPR002213">
    <property type="entry name" value="UDP_glucos_trans"/>
</dbReference>
<dbReference type="SUPFAM" id="SSF53756">
    <property type="entry name" value="UDP-Glycosyltransferase/glycogen phosphorylase"/>
    <property type="match status" value="1"/>
</dbReference>
<dbReference type="GO" id="GO:0080044">
    <property type="term" value="F:quercetin 7-O-glucosyltransferase activity"/>
    <property type="evidence" value="ECO:0007669"/>
    <property type="project" value="TreeGrafter"/>
</dbReference>
<dbReference type="CDD" id="cd03784">
    <property type="entry name" value="GT1_Gtf-like"/>
    <property type="match status" value="1"/>
</dbReference>
<dbReference type="Pfam" id="PF00201">
    <property type="entry name" value="UDPGT"/>
    <property type="match status" value="1"/>
</dbReference>
<accession>A0A0A8YAJ4</accession>
<organism evidence="3">
    <name type="scientific">Arundo donax</name>
    <name type="common">Giant reed</name>
    <name type="synonym">Donax arundinaceus</name>
    <dbReference type="NCBI Taxonomy" id="35708"/>
    <lineage>
        <taxon>Eukaryota</taxon>
        <taxon>Viridiplantae</taxon>
        <taxon>Streptophyta</taxon>
        <taxon>Embryophyta</taxon>
        <taxon>Tracheophyta</taxon>
        <taxon>Spermatophyta</taxon>
        <taxon>Magnoliopsida</taxon>
        <taxon>Liliopsida</taxon>
        <taxon>Poales</taxon>
        <taxon>Poaceae</taxon>
        <taxon>PACMAD clade</taxon>
        <taxon>Arundinoideae</taxon>
        <taxon>Arundineae</taxon>
        <taxon>Arundo</taxon>
    </lineage>
</organism>
<dbReference type="PANTHER" id="PTHR11926:SF1412">
    <property type="entry name" value="UDP-GLYCOSYLTRANSFERASE 83A1-LIKE"/>
    <property type="match status" value="1"/>
</dbReference>
<protein>
    <recommendedName>
        <fullName evidence="4">UDP-glycosyltransferases domain-containing protein</fullName>
    </recommendedName>
</protein>
<dbReference type="Gene3D" id="3.40.50.2000">
    <property type="entry name" value="Glycogen Phosphorylase B"/>
    <property type="match status" value="2"/>
</dbReference>
<keyword evidence="2" id="KW-0808">Transferase</keyword>
<dbReference type="EMBL" id="GBRH01274961">
    <property type="protein sequence ID" value="JAD22934.1"/>
    <property type="molecule type" value="Transcribed_RNA"/>
</dbReference>
<reference evidence="3" key="2">
    <citation type="journal article" date="2015" name="Data Brief">
        <title>Shoot transcriptome of the giant reed, Arundo donax.</title>
        <authorList>
            <person name="Barrero R.A."/>
            <person name="Guerrero F.D."/>
            <person name="Moolhuijzen P."/>
            <person name="Goolsby J.A."/>
            <person name="Tidwell J."/>
            <person name="Bellgard S.E."/>
            <person name="Bellgard M.I."/>
        </authorList>
    </citation>
    <scope>NUCLEOTIDE SEQUENCE</scope>
    <source>
        <tissue evidence="3">Shoot tissue taken approximately 20 cm above the soil surface</tissue>
    </source>
</reference>
<comment type="similarity">
    <text evidence="1">Belongs to the UDP-glycosyltransferase family.</text>
</comment>
<evidence type="ECO:0000256" key="2">
    <source>
        <dbReference type="ARBA" id="ARBA00022679"/>
    </source>
</evidence>
<reference evidence="3" key="1">
    <citation type="submission" date="2014-09" db="EMBL/GenBank/DDBJ databases">
        <authorList>
            <person name="Magalhaes I.L.F."/>
            <person name="Oliveira U."/>
            <person name="Santos F.R."/>
            <person name="Vidigal T.H.D.A."/>
            <person name="Brescovit A.D."/>
            <person name="Santos A.J."/>
        </authorList>
    </citation>
    <scope>NUCLEOTIDE SEQUENCE</scope>
    <source>
        <tissue evidence="3">Shoot tissue taken approximately 20 cm above the soil surface</tissue>
    </source>
</reference>
<evidence type="ECO:0000256" key="1">
    <source>
        <dbReference type="ARBA" id="ARBA00009995"/>
    </source>
</evidence>
<dbReference type="AlphaFoldDB" id="A0A0A8YAJ4"/>
<dbReference type="GO" id="GO:0080043">
    <property type="term" value="F:quercetin 3-O-glucosyltransferase activity"/>
    <property type="evidence" value="ECO:0007669"/>
    <property type="project" value="TreeGrafter"/>
</dbReference>
<sequence>MGNRDAERLVFHYLTTTAWAAVAKADVLLCNTFADLEPSIFISQHSPAAILPIGPLRTWQRPTREAPVGHFWRADDKTCHAFLDAQPRGSVVYVAFGSLTVMSPVQLEELALALEASGRSFLWVFRPGLARKVPMAFMDLVARHGRGKVVEWAPQERVLAHSAVGCFVTHCGWNSTLEGIRNGVP</sequence>
<proteinExistence type="inferred from homology"/>
<evidence type="ECO:0000313" key="3">
    <source>
        <dbReference type="EMBL" id="JAD22934.1"/>
    </source>
</evidence>
<dbReference type="PANTHER" id="PTHR11926">
    <property type="entry name" value="GLUCOSYL/GLUCURONOSYL TRANSFERASES"/>
    <property type="match status" value="1"/>
</dbReference>
<name>A0A0A8YAJ4_ARUDO</name>
<evidence type="ECO:0008006" key="4">
    <source>
        <dbReference type="Google" id="ProtNLM"/>
    </source>
</evidence>